<keyword evidence="3" id="KW-1185">Reference proteome</keyword>
<dbReference type="AlphaFoldDB" id="A0A0C2XMK5"/>
<dbReference type="OrthoDB" id="2270193at2759"/>
<gene>
    <name evidence="2" type="ORF">M378DRAFT_189398</name>
</gene>
<name>A0A0C2XMK5_AMAMK</name>
<dbReference type="EMBL" id="KN818223">
    <property type="protein sequence ID" value="KIL70801.1"/>
    <property type="molecule type" value="Genomic_DNA"/>
</dbReference>
<feature type="compositionally biased region" description="Polar residues" evidence="1">
    <location>
        <begin position="271"/>
        <end position="282"/>
    </location>
</feature>
<organism evidence="2 3">
    <name type="scientific">Amanita muscaria (strain Koide BX008)</name>
    <dbReference type="NCBI Taxonomy" id="946122"/>
    <lineage>
        <taxon>Eukaryota</taxon>
        <taxon>Fungi</taxon>
        <taxon>Dikarya</taxon>
        <taxon>Basidiomycota</taxon>
        <taxon>Agaricomycotina</taxon>
        <taxon>Agaricomycetes</taxon>
        <taxon>Agaricomycetidae</taxon>
        <taxon>Agaricales</taxon>
        <taxon>Pluteineae</taxon>
        <taxon>Amanitaceae</taxon>
        <taxon>Amanita</taxon>
    </lineage>
</organism>
<protein>
    <submittedName>
        <fullName evidence="2">Uncharacterized protein</fullName>
    </submittedName>
</protein>
<feature type="region of interest" description="Disordered" evidence="1">
    <location>
        <begin position="258"/>
        <end position="290"/>
    </location>
</feature>
<accession>A0A0C2XMK5</accession>
<dbReference type="HOGENOM" id="CLU_033467_0_0_1"/>
<dbReference type="InParanoid" id="A0A0C2XMK5"/>
<dbReference type="STRING" id="946122.A0A0C2XMK5"/>
<reference evidence="2 3" key="1">
    <citation type="submission" date="2014-04" db="EMBL/GenBank/DDBJ databases">
        <title>Evolutionary Origins and Diversification of the Mycorrhizal Mutualists.</title>
        <authorList>
            <consortium name="DOE Joint Genome Institute"/>
            <consortium name="Mycorrhizal Genomics Consortium"/>
            <person name="Kohler A."/>
            <person name="Kuo A."/>
            <person name="Nagy L.G."/>
            <person name="Floudas D."/>
            <person name="Copeland A."/>
            <person name="Barry K.W."/>
            <person name="Cichocki N."/>
            <person name="Veneault-Fourrey C."/>
            <person name="LaButti K."/>
            <person name="Lindquist E.A."/>
            <person name="Lipzen A."/>
            <person name="Lundell T."/>
            <person name="Morin E."/>
            <person name="Murat C."/>
            <person name="Riley R."/>
            <person name="Ohm R."/>
            <person name="Sun H."/>
            <person name="Tunlid A."/>
            <person name="Henrissat B."/>
            <person name="Grigoriev I.V."/>
            <person name="Hibbett D.S."/>
            <person name="Martin F."/>
        </authorList>
    </citation>
    <scope>NUCLEOTIDE SEQUENCE [LARGE SCALE GENOMIC DNA]</scope>
    <source>
        <strain evidence="2 3">Koide BX008</strain>
    </source>
</reference>
<evidence type="ECO:0000313" key="3">
    <source>
        <dbReference type="Proteomes" id="UP000054549"/>
    </source>
</evidence>
<sequence length="347" mass="38538">MNGDDSPPVPTAIAQDTIHVVLQYISQHLPLPPHLISKPLLQRHYFLQLTPDDYIAYIAWPGSSKDHMAAALSKLASPLTDQRASYHVVYSSDPEAVLSHVAVAAPDADSAYPVRLVFLWDHEAFAWKYHNLAPMPFPSESVSTVNQLMLFFDHSDIDEASYWGNSDSPTEIDSRAREESEISDAEDDYWSRYVTVHGSGDSTVPSPSRRKSVAQVTDTYEESNRVMVAYPTLQTEVYNPLEPPSPGQLTRRLAALSTPSNSSFPVDDTPSESASPTLSPDQAHSPDPSTIAIASDAKPIFTCIDKHPNDVFLRDAIKSIYLLWKEGRPNAHHDTFMEIVRQSIHTS</sequence>
<evidence type="ECO:0000313" key="2">
    <source>
        <dbReference type="EMBL" id="KIL70801.1"/>
    </source>
</evidence>
<dbReference type="Proteomes" id="UP000054549">
    <property type="component" value="Unassembled WGS sequence"/>
</dbReference>
<proteinExistence type="predicted"/>
<evidence type="ECO:0000256" key="1">
    <source>
        <dbReference type="SAM" id="MobiDB-lite"/>
    </source>
</evidence>